<evidence type="ECO:0000313" key="3">
    <source>
        <dbReference type="Proteomes" id="UP000567795"/>
    </source>
</evidence>
<dbReference type="RefSeq" id="WP_179814894.1">
    <property type="nucleotide sequence ID" value="NZ_JACBZD010000001.1"/>
</dbReference>
<dbReference type="EMBL" id="JACBZD010000001">
    <property type="protein sequence ID" value="NYI06283.1"/>
    <property type="molecule type" value="Genomic_DNA"/>
</dbReference>
<feature type="chain" id="PRO_5032359395" evidence="1">
    <location>
        <begin position="29"/>
        <end position="306"/>
    </location>
</feature>
<gene>
    <name evidence="2" type="ORF">FHU37_003226</name>
</gene>
<name>A0A852ZV61_9ACTN</name>
<keyword evidence="3" id="KW-1185">Reference proteome</keyword>
<dbReference type="Proteomes" id="UP000567795">
    <property type="component" value="Unassembled WGS sequence"/>
</dbReference>
<proteinExistence type="predicted"/>
<organism evidence="2 3">
    <name type="scientific">Allostreptomyces psammosilenae</name>
    <dbReference type="NCBI Taxonomy" id="1892865"/>
    <lineage>
        <taxon>Bacteria</taxon>
        <taxon>Bacillati</taxon>
        <taxon>Actinomycetota</taxon>
        <taxon>Actinomycetes</taxon>
        <taxon>Kitasatosporales</taxon>
        <taxon>Streptomycetaceae</taxon>
        <taxon>Allostreptomyces</taxon>
    </lineage>
</organism>
<sequence length="306" mass="30849">MRNKLVATLAAGAAALTLAVGTAGTATADPTGYRPVAGVGSDTTQDVLNALGTVVGGGTVIGSYNATGSATIDTKSAAACQDLPRPNGSSAGIDALIADTAGCLDFARSSRGVATAGTNLTFIPFATDRVTYIKGSGVSSSLTTAQLTSIYDNACTSGYTVYLPQAGSGTRSFWLSSLGLTEAQVETTSEGTGCVVDTVQEHDGTVVTQANGIAPFSRAQWTAQSNSSQTGVADRRGTGTSLGSITFSRPVYNVVKTNRLGETTIRNTFVGSSSAVCTAIASDPYVALFGFTARADCGSVATTGNR</sequence>
<dbReference type="AlphaFoldDB" id="A0A852ZV61"/>
<feature type="signal peptide" evidence="1">
    <location>
        <begin position="1"/>
        <end position="28"/>
    </location>
</feature>
<reference evidence="2 3" key="1">
    <citation type="submission" date="2020-07" db="EMBL/GenBank/DDBJ databases">
        <title>Sequencing the genomes of 1000 actinobacteria strains.</title>
        <authorList>
            <person name="Klenk H.-P."/>
        </authorList>
    </citation>
    <scope>NUCLEOTIDE SEQUENCE [LARGE SCALE GENOMIC DNA]</scope>
    <source>
        <strain evidence="2 3">DSM 42178</strain>
    </source>
</reference>
<evidence type="ECO:0000256" key="1">
    <source>
        <dbReference type="SAM" id="SignalP"/>
    </source>
</evidence>
<evidence type="ECO:0000313" key="2">
    <source>
        <dbReference type="EMBL" id="NYI06283.1"/>
    </source>
</evidence>
<comment type="caution">
    <text evidence="2">The sequence shown here is derived from an EMBL/GenBank/DDBJ whole genome shotgun (WGS) entry which is preliminary data.</text>
</comment>
<keyword evidence="1" id="KW-0732">Signal</keyword>
<accession>A0A852ZV61</accession>
<protein>
    <submittedName>
        <fullName evidence="2">ABC-type phosphate transport system substrate-binding protein</fullName>
    </submittedName>
</protein>
<dbReference type="SUPFAM" id="SSF53850">
    <property type="entry name" value="Periplasmic binding protein-like II"/>
    <property type="match status" value="1"/>
</dbReference>